<dbReference type="Pfam" id="PF01844">
    <property type="entry name" value="HNH"/>
    <property type="match status" value="1"/>
</dbReference>
<evidence type="ECO:0000259" key="1">
    <source>
        <dbReference type="Pfam" id="PF01844"/>
    </source>
</evidence>
<dbReference type="GO" id="GO:0003676">
    <property type="term" value="F:nucleic acid binding"/>
    <property type="evidence" value="ECO:0007669"/>
    <property type="project" value="InterPro"/>
</dbReference>
<accession>A0A7H8XWI9</accession>
<dbReference type="Pfam" id="PF26345">
    <property type="entry name" value="ScoMcrA_N"/>
    <property type="match status" value="1"/>
</dbReference>
<protein>
    <submittedName>
        <fullName evidence="3">HNH endonuclease</fullName>
    </submittedName>
</protein>
<dbReference type="KEGG" id="mcab:HXZ27_00065"/>
<keyword evidence="3" id="KW-0255">Endonuclease</keyword>
<dbReference type="InterPro" id="IPR002711">
    <property type="entry name" value="HNH"/>
</dbReference>
<evidence type="ECO:0000313" key="4">
    <source>
        <dbReference type="Proteomes" id="UP000509335"/>
    </source>
</evidence>
<keyword evidence="3" id="KW-0540">Nuclease</keyword>
<dbReference type="Gene3D" id="1.10.30.50">
    <property type="match status" value="1"/>
</dbReference>
<dbReference type="GO" id="GO:0004519">
    <property type="term" value="F:endonuclease activity"/>
    <property type="evidence" value="ECO:0007669"/>
    <property type="project" value="UniProtKB-KW"/>
</dbReference>
<dbReference type="Proteomes" id="UP000509335">
    <property type="component" value="Chromosome"/>
</dbReference>
<dbReference type="GO" id="GO:0008270">
    <property type="term" value="F:zinc ion binding"/>
    <property type="evidence" value="ECO:0007669"/>
    <property type="project" value="InterPro"/>
</dbReference>
<dbReference type="EMBL" id="CP058322">
    <property type="protein sequence ID" value="QLD28221.1"/>
    <property type="molecule type" value="Genomic_DNA"/>
</dbReference>
<feature type="domain" description="ScoMcrA-like N-terminal head" evidence="2">
    <location>
        <begin position="2"/>
        <end position="78"/>
    </location>
</feature>
<evidence type="ECO:0000313" key="3">
    <source>
        <dbReference type="EMBL" id="QLD28221.1"/>
    </source>
</evidence>
<feature type="domain" description="HNH" evidence="1">
    <location>
        <begin position="239"/>
        <end position="292"/>
    </location>
</feature>
<proteinExistence type="predicted"/>
<keyword evidence="3" id="KW-0378">Hydrolase</keyword>
<dbReference type="AlphaFoldDB" id="A0A7H8XWI9"/>
<dbReference type="InterPro" id="IPR058807">
    <property type="entry name" value="ScoMcrA_N"/>
</dbReference>
<evidence type="ECO:0000259" key="2">
    <source>
        <dbReference type="Pfam" id="PF26345"/>
    </source>
</evidence>
<reference evidence="3 4" key="1">
    <citation type="submission" date="2020-07" db="EMBL/GenBank/DDBJ databases">
        <title>A bifunctional nitrone conjugated secondary metabolite targeting the ribosome.</title>
        <authorList>
            <person name="Limbrick E.M."/>
            <person name="Graf M."/>
            <person name="Derewacz D.K."/>
            <person name="Nguyen F."/>
            <person name="Spraggins J.M."/>
            <person name="Wieland M."/>
            <person name="Ynigez-Gutierrez A.E."/>
            <person name="Reisman B.J."/>
            <person name="Zinshteyn B."/>
            <person name="McCulloch K."/>
            <person name="Iverson T.M."/>
            <person name="Green R."/>
            <person name="Wilson D.N."/>
            <person name="Bachmann B.O."/>
        </authorList>
    </citation>
    <scope>NUCLEOTIDE SEQUENCE [LARGE SCALE GENOMIC DNA]</scope>
    <source>
        <strain evidence="4">aurantiaca</strain>
    </source>
</reference>
<name>A0A7H8XWI9_9ACTN</name>
<sequence length="316" mass="35236">MLAAVEEFDRLGRDAFLKSTGFGRSRAYYLDYQGSLYDSKAIIGYAHGVSTGTAWGPANFSGGDKTVAQRLEALGFMVAFLPNPDWTRDEIILACDLVLTNGWRQLDANDERVRALSELLQSPAIHRGRRNPDFRNPAGVALKTYNIVADSSNGNQLDKLVRQEFQDQPTEMQALAARIRELLREEAEAEPVSNDPDLDEMSAREGGVTLRAHLRRERNPKLRRQKLADAKRRGVAIACEVCGFDFQRVYGDRGRDYIECHHRTPLHVSGETHTRLSDLALICSNCHRMAHRGSPWLTVEQLKALVATSSASIGTA</sequence>
<gene>
    <name evidence="3" type="ORF">HXZ27_00065</name>
</gene>
<organism evidence="3 4">
    <name type="scientific">Micromonospora carbonacea</name>
    <dbReference type="NCBI Taxonomy" id="47853"/>
    <lineage>
        <taxon>Bacteria</taxon>
        <taxon>Bacillati</taxon>
        <taxon>Actinomycetota</taxon>
        <taxon>Actinomycetes</taxon>
        <taxon>Micromonosporales</taxon>
        <taxon>Micromonosporaceae</taxon>
        <taxon>Micromonospora</taxon>
    </lineage>
</organism>